<name>A0A5N4AZI8_PHOPY</name>
<feature type="domain" description="C2H2-type" evidence="1">
    <location>
        <begin position="196"/>
        <end position="218"/>
    </location>
</feature>
<evidence type="ECO:0000313" key="3">
    <source>
        <dbReference type="Proteomes" id="UP000327044"/>
    </source>
</evidence>
<dbReference type="InterPro" id="IPR049012">
    <property type="entry name" value="Mutator_transp_dom"/>
</dbReference>
<dbReference type="AlphaFoldDB" id="A0A5N4AZI8"/>
<dbReference type="InterPro" id="IPR013087">
    <property type="entry name" value="Znf_C2H2_type"/>
</dbReference>
<protein>
    <recommendedName>
        <fullName evidence="1">C2H2-type domain-containing protein</fullName>
    </recommendedName>
</protein>
<evidence type="ECO:0000259" key="1">
    <source>
        <dbReference type="PROSITE" id="PS00028"/>
    </source>
</evidence>
<accession>A0A5N4AZI8</accession>
<keyword evidence="3" id="KW-1185">Reference proteome</keyword>
<evidence type="ECO:0000313" key="2">
    <source>
        <dbReference type="EMBL" id="KAB0802570.1"/>
    </source>
</evidence>
<dbReference type="PANTHER" id="PTHR31751:SF7">
    <property type="entry name" value="THAP-TYPE DOMAIN-CONTAINING PROTEIN"/>
    <property type="match status" value="1"/>
</dbReference>
<comment type="caution">
    <text evidence="2">The sequence shown here is derived from an EMBL/GenBank/DDBJ whole genome shotgun (WGS) entry which is preliminary data.</text>
</comment>
<dbReference type="PANTHER" id="PTHR31751">
    <property type="entry name" value="SI:CH211-108C17.2-RELATED-RELATED"/>
    <property type="match status" value="1"/>
</dbReference>
<sequence length="401" mass="44864">MKESVPGYRIVQIDYFINKMLSMQKEHTSICTASKLLLKSEKRVGLVSEYTFECTSCVKLITISSENPKAPKVNKASVWGTLSTGGCYAHLQEFLSVLDIPSISNRLYYKYQAQLSENFESILAEDIQRAAQKEAELAKQFNEVDPDGIPAISVYADGRWSKRSYGHSYNALSGTAVIIGMRTKQVLYLGVKNKYCSICARAVNRNEPAKEHLCYKNHDGSATTMEADILVDGFKQSEHNGLRYKRLIGDGDTNVMAKIRTMVPYGSTVEKVECVNHCLKNFTKNLYAIKKNVKGVTLRARQLLSPDKIKRLAHSTRKVLALAASIGNARCRDLISQVVYCVFGSHENCVSEYCFNSDQKNNMQAEVLSTGLHHHIFAALSSVMAKIPQLVPFETMPQSYL</sequence>
<proteinExistence type="predicted"/>
<organism evidence="2 3">
    <name type="scientific">Photinus pyralis</name>
    <name type="common">Common eastern firefly</name>
    <name type="synonym">Lampyris pyralis</name>
    <dbReference type="NCBI Taxonomy" id="7054"/>
    <lineage>
        <taxon>Eukaryota</taxon>
        <taxon>Metazoa</taxon>
        <taxon>Ecdysozoa</taxon>
        <taxon>Arthropoda</taxon>
        <taxon>Hexapoda</taxon>
        <taxon>Insecta</taxon>
        <taxon>Pterygota</taxon>
        <taxon>Neoptera</taxon>
        <taxon>Endopterygota</taxon>
        <taxon>Coleoptera</taxon>
        <taxon>Polyphaga</taxon>
        <taxon>Elateriformia</taxon>
        <taxon>Elateroidea</taxon>
        <taxon>Lampyridae</taxon>
        <taxon>Lampyrinae</taxon>
        <taxon>Photinus</taxon>
    </lineage>
</organism>
<dbReference type="InParanoid" id="A0A5N4AZI8"/>
<dbReference type="Pfam" id="PF20700">
    <property type="entry name" value="Mutator"/>
    <property type="match status" value="1"/>
</dbReference>
<dbReference type="PROSITE" id="PS00028">
    <property type="entry name" value="ZINC_FINGER_C2H2_1"/>
    <property type="match status" value="1"/>
</dbReference>
<gene>
    <name evidence="2" type="ORF">PPYR_04756</name>
</gene>
<reference evidence="2 3" key="1">
    <citation type="journal article" date="2018" name="Elife">
        <title>Firefly genomes illuminate parallel origins of bioluminescence in beetles.</title>
        <authorList>
            <person name="Fallon T.R."/>
            <person name="Lower S.E."/>
            <person name="Chang C.H."/>
            <person name="Bessho-Uehara M."/>
            <person name="Martin G.J."/>
            <person name="Bewick A.J."/>
            <person name="Behringer M."/>
            <person name="Debat H.J."/>
            <person name="Wong I."/>
            <person name="Day J.C."/>
            <person name="Suvorov A."/>
            <person name="Silva C.J."/>
            <person name="Stanger-Hall K.F."/>
            <person name="Hall D.W."/>
            <person name="Schmitz R.J."/>
            <person name="Nelson D.R."/>
            <person name="Lewis S.M."/>
            <person name="Shigenobu S."/>
            <person name="Bybee S.M."/>
            <person name="Larracuente A.M."/>
            <person name="Oba Y."/>
            <person name="Weng J.K."/>
        </authorList>
    </citation>
    <scope>NUCLEOTIDE SEQUENCE [LARGE SCALE GENOMIC DNA]</scope>
    <source>
        <strain evidence="2">1611_PpyrPB1</strain>
        <tissue evidence="2">Whole body</tissue>
    </source>
</reference>
<dbReference type="Proteomes" id="UP000327044">
    <property type="component" value="Unassembled WGS sequence"/>
</dbReference>
<dbReference type="EMBL" id="VVIM01000002">
    <property type="protein sequence ID" value="KAB0802570.1"/>
    <property type="molecule type" value="Genomic_DNA"/>
</dbReference>